<dbReference type="CDD" id="cd22191">
    <property type="entry name" value="DPBB_RlpA_EXP_N-like"/>
    <property type="match status" value="1"/>
</dbReference>
<reference evidence="4 5" key="1">
    <citation type="journal article" date="2017" name="Mol. Ecol.">
        <title>Comparative and population genomic landscape of Phellinus noxius: A hypervariable fungus causing root rot in trees.</title>
        <authorList>
            <person name="Chung C.L."/>
            <person name="Lee T.J."/>
            <person name="Akiba M."/>
            <person name="Lee H.H."/>
            <person name="Kuo T.H."/>
            <person name="Liu D."/>
            <person name="Ke H.M."/>
            <person name="Yokoi T."/>
            <person name="Roa M.B."/>
            <person name="Lu M.J."/>
            <person name="Chang Y.Y."/>
            <person name="Ann P.J."/>
            <person name="Tsai J.N."/>
            <person name="Chen C.Y."/>
            <person name="Tzean S.S."/>
            <person name="Ota Y."/>
            <person name="Hattori T."/>
            <person name="Sahashi N."/>
            <person name="Liou R.F."/>
            <person name="Kikuchi T."/>
            <person name="Tsai I.J."/>
        </authorList>
    </citation>
    <scope>NUCLEOTIDE SEQUENCE [LARGE SCALE GENOMIC DNA]</scope>
    <source>
        <strain evidence="4 5">FFPRI411160</strain>
    </source>
</reference>
<dbReference type="PANTHER" id="PTHR31836">
    <property type="match status" value="1"/>
</dbReference>
<dbReference type="Gene3D" id="2.40.40.10">
    <property type="entry name" value="RlpA-like domain"/>
    <property type="match status" value="1"/>
</dbReference>
<feature type="region of interest" description="Disordered" evidence="2">
    <location>
        <begin position="34"/>
        <end position="67"/>
    </location>
</feature>
<dbReference type="EMBL" id="NBII01000007">
    <property type="protein sequence ID" value="PAV17411.1"/>
    <property type="molecule type" value="Genomic_DNA"/>
</dbReference>
<organism evidence="4 5">
    <name type="scientific">Pyrrhoderma noxium</name>
    <dbReference type="NCBI Taxonomy" id="2282107"/>
    <lineage>
        <taxon>Eukaryota</taxon>
        <taxon>Fungi</taxon>
        <taxon>Dikarya</taxon>
        <taxon>Basidiomycota</taxon>
        <taxon>Agaricomycotina</taxon>
        <taxon>Agaricomycetes</taxon>
        <taxon>Hymenochaetales</taxon>
        <taxon>Hymenochaetaceae</taxon>
        <taxon>Pyrrhoderma</taxon>
    </lineage>
</organism>
<comment type="caution">
    <text evidence="4">The sequence shown here is derived from an EMBL/GenBank/DDBJ whole genome shotgun (WGS) entry which is preliminary data.</text>
</comment>
<gene>
    <name evidence="4" type="ORF">PNOK_0747500</name>
</gene>
<sequence>MFSTLIYSFLYFLPISPILTIAAPQTEISTIATTAPTSTIPPVTETTSATTASSATTATDSTTQASGGSFSNVKVTNYSPGTGSCGSTSTESDMVVALSSNQFANKASCGKTITITNGNIVKQATVVDLCPGCPDGGLDVPKQLYTDLGGTDAAGSFLASWKFDN</sequence>
<dbReference type="SUPFAM" id="SSF50685">
    <property type="entry name" value="Barwin-like endoglucanases"/>
    <property type="match status" value="1"/>
</dbReference>
<dbReference type="InterPro" id="IPR051477">
    <property type="entry name" value="Expansin_CellWall"/>
</dbReference>
<dbReference type="AlphaFoldDB" id="A0A286UCR9"/>
<evidence type="ECO:0000256" key="1">
    <source>
        <dbReference type="ARBA" id="ARBA00022729"/>
    </source>
</evidence>
<evidence type="ECO:0000256" key="2">
    <source>
        <dbReference type="SAM" id="MobiDB-lite"/>
    </source>
</evidence>
<dbReference type="PANTHER" id="PTHR31836:SF28">
    <property type="entry name" value="SRCR DOMAIN-CONTAINING PROTEIN-RELATED"/>
    <property type="match status" value="1"/>
</dbReference>
<feature type="signal peptide" evidence="3">
    <location>
        <begin position="1"/>
        <end position="22"/>
    </location>
</feature>
<name>A0A286UCR9_9AGAM</name>
<dbReference type="STRING" id="2282107.A0A286UCR9"/>
<dbReference type="Proteomes" id="UP000217199">
    <property type="component" value="Unassembled WGS sequence"/>
</dbReference>
<accession>A0A286UCR9</accession>
<protein>
    <submittedName>
        <fullName evidence="4">Expansin family</fullName>
    </submittedName>
</protein>
<evidence type="ECO:0000256" key="3">
    <source>
        <dbReference type="SAM" id="SignalP"/>
    </source>
</evidence>
<evidence type="ECO:0000313" key="5">
    <source>
        <dbReference type="Proteomes" id="UP000217199"/>
    </source>
</evidence>
<dbReference type="InterPro" id="IPR036908">
    <property type="entry name" value="RlpA-like_sf"/>
</dbReference>
<keyword evidence="1 3" id="KW-0732">Signal</keyword>
<proteinExistence type="predicted"/>
<dbReference type="OrthoDB" id="406505at2759"/>
<dbReference type="InParanoid" id="A0A286UCR9"/>
<evidence type="ECO:0000313" key="4">
    <source>
        <dbReference type="EMBL" id="PAV17411.1"/>
    </source>
</evidence>
<feature type="chain" id="PRO_5013864158" evidence="3">
    <location>
        <begin position="23"/>
        <end position="165"/>
    </location>
</feature>
<keyword evidence="5" id="KW-1185">Reference proteome</keyword>
<feature type="compositionally biased region" description="Low complexity" evidence="2">
    <location>
        <begin position="34"/>
        <end position="66"/>
    </location>
</feature>